<dbReference type="RefSeq" id="WP_235122407.1">
    <property type="nucleotide sequence ID" value="NZ_CP090978.1"/>
</dbReference>
<name>A0ABY3SR22_9BACL</name>
<evidence type="ECO:0000259" key="1">
    <source>
        <dbReference type="PROSITE" id="PS51462"/>
    </source>
</evidence>
<dbReference type="InterPro" id="IPR000086">
    <property type="entry name" value="NUDIX_hydrolase_dom"/>
</dbReference>
<evidence type="ECO:0000313" key="3">
    <source>
        <dbReference type="Proteomes" id="UP001649230"/>
    </source>
</evidence>
<proteinExistence type="predicted"/>
<protein>
    <submittedName>
        <fullName evidence="2">NUDIX domain-containing protein</fullName>
    </submittedName>
</protein>
<dbReference type="Gene3D" id="3.90.79.10">
    <property type="entry name" value="Nucleoside Triphosphate Pyrophosphohydrolase"/>
    <property type="match status" value="1"/>
</dbReference>
<accession>A0ABY3SR22</accession>
<dbReference type="EMBL" id="CP090978">
    <property type="protein sequence ID" value="UJF35850.1"/>
    <property type="molecule type" value="Genomic_DNA"/>
</dbReference>
<dbReference type="PROSITE" id="PS51462">
    <property type="entry name" value="NUDIX"/>
    <property type="match status" value="1"/>
</dbReference>
<dbReference type="CDD" id="cd04692">
    <property type="entry name" value="NUDIX_Hydrolase"/>
    <property type="match status" value="1"/>
</dbReference>
<dbReference type="Proteomes" id="UP001649230">
    <property type="component" value="Chromosome"/>
</dbReference>
<reference evidence="2 3" key="1">
    <citation type="journal article" date="2024" name="Int. J. Syst. Evol. Microbiol.">
        <title>Paenibacillus hexagrammi sp. nov., a novel bacterium isolated from the gut content of Hexagrammos agrammus.</title>
        <authorList>
            <person name="Jung H.K."/>
            <person name="Kim D.G."/>
            <person name="Zin H."/>
            <person name="Park J."/>
            <person name="Jung H."/>
            <person name="Kim Y.O."/>
            <person name="Kong H.J."/>
            <person name="Kim J.W."/>
            <person name="Kim Y.S."/>
        </authorList>
    </citation>
    <scope>NUCLEOTIDE SEQUENCE [LARGE SCALE GENOMIC DNA]</scope>
    <source>
        <strain evidence="2 3">YPD9-1</strain>
    </source>
</reference>
<feature type="domain" description="Nudix hydrolase" evidence="1">
    <location>
        <begin position="31"/>
        <end position="172"/>
    </location>
</feature>
<dbReference type="PANTHER" id="PTHR10885:SF0">
    <property type="entry name" value="ISOPENTENYL-DIPHOSPHATE DELTA-ISOMERASE"/>
    <property type="match status" value="1"/>
</dbReference>
<dbReference type="SUPFAM" id="SSF55811">
    <property type="entry name" value="Nudix"/>
    <property type="match status" value="1"/>
</dbReference>
<evidence type="ECO:0000313" key="2">
    <source>
        <dbReference type="EMBL" id="UJF35850.1"/>
    </source>
</evidence>
<keyword evidence="3" id="KW-1185">Reference proteome</keyword>
<dbReference type="InterPro" id="IPR015797">
    <property type="entry name" value="NUDIX_hydrolase-like_dom_sf"/>
</dbReference>
<sequence>MSKEEEWFDIFDENMNRIGAAPRSEVHAKGMWHQTFQCWIVSCEKEAPMILLQLRHPDKDLFPDLLDISCAGHLAAGETIYDGVRELAEELGIEAQFDELLPCGIYAEEDVISEQLADREFCHVFVFKHDRPLKEYMLQPEEVSGLFAVPLQQFRELITHQLDAISAEGVLLTLNGSLQAVQRRIALNDIVPHPQDYYELVFRGIDKLGL</sequence>
<dbReference type="Pfam" id="PF00293">
    <property type="entry name" value="NUDIX"/>
    <property type="match status" value="1"/>
</dbReference>
<dbReference type="PANTHER" id="PTHR10885">
    <property type="entry name" value="ISOPENTENYL-DIPHOSPHATE DELTA-ISOMERASE"/>
    <property type="match status" value="1"/>
</dbReference>
<gene>
    <name evidence="2" type="ORF">L0M14_12670</name>
</gene>
<organism evidence="2 3">
    <name type="scientific">Paenibacillus hexagrammi</name>
    <dbReference type="NCBI Taxonomy" id="2908839"/>
    <lineage>
        <taxon>Bacteria</taxon>
        <taxon>Bacillati</taxon>
        <taxon>Bacillota</taxon>
        <taxon>Bacilli</taxon>
        <taxon>Bacillales</taxon>
        <taxon>Paenibacillaceae</taxon>
        <taxon>Paenibacillus</taxon>
    </lineage>
</organism>